<feature type="compositionally biased region" description="Low complexity" evidence="11">
    <location>
        <begin position="296"/>
        <end position="313"/>
    </location>
</feature>
<dbReference type="AlphaFoldDB" id="W5MQ19"/>
<dbReference type="OMA" id="FTWVNSH"/>
<keyword evidence="1 10" id="KW-0479">Metal-binding</keyword>
<keyword evidence="2" id="KW-0677">Repeat</keyword>
<feature type="region of interest" description="Disordered" evidence="11">
    <location>
        <begin position="904"/>
        <end position="998"/>
    </location>
</feature>
<dbReference type="EMBL" id="AHAT01010071">
    <property type="status" value="NOT_ANNOTATED_CDS"/>
    <property type="molecule type" value="Genomic_DNA"/>
</dbReference>
<evidence type="ECO:0000313" key="13">
    <source>
        <dbReference type="Ensembl" id="ENSLOCP00000010478.1"/>
    </source>
</evidence>
<evidence type="ECO:0000259" key="12">
    <source>
        <dbReference type="PROSITE" id="PS50103"/>
    </source>
</evidence>
<dbReference type="PANTHER" id="PTHR46156:SF1">
    <property type="entry name" value="ZINC FINGER CCCH DOMAIN-CONTAINING PROTEIN 3"/>
    <property type="match status" value="1"/>
</dbReference>
<dbReference type="eggNOG" id="KOG1492">
    <property type="taxonomic scope" value="Eukaryota"/>
</dbReference>
<feature type="region of interest" description="Disordered" evidence="11">
    <location>
        <begin position="109"/>
        <end position="135"/>
    </location>
</feature>
<evidence type="ECO:0000313" key="14">
    <source>
        <dbReference type="Proteomes" id="UP000018468"/>
    </source>
</evidence>
<dbReference type="PROSITE" id="PS50103">
    <property type="entry name" value="ZF_C3H1"/>
    <property type="match status" value="5"/>
</dbReference>
<protein>
    <recommendedName>
        <fullName evidence="8">Zinc finger CCCH domain-containing protein 3</fullName>
    </recommendedName>
    <alternativeName>
        <fullName evidence="9">Smad-interacting CPSF-like factor</fullName>
    </alternativeName>
</protein>
<dbReference type="GeneID" id="102688175"/>
<keyword evidence="3 10" id="KW-0863">Zinc-finger</keyword>
<evidence type="ECO:0000256" key="6">
    <source>
        <dbReference type="ARBA" id="ARBA00057285"/>
    </source>
</evidence>
<evidence type="ECO:0000256" key="8">
    <source>
        <dbReference type="ARBA" id="ARBA00071600"/>
    </source>
</evidence>
<dbReference type="GO" id="GO:0005634">
    <property type="term" value="C:nucleus"/>
    <property type="evidence" value="ECO:0000318"/>
    <property type="project" value="GO_Central"/>
</dbReference>
<dbReference type="GeneTree" id="ENSGT00940000161068"/>
<dbReference type="InterPro" id="IPR036855">
    <property type="entry name" value="Znf_CCCH_sf"/>
</dbReference>
<evidence type="ECO:0000256" key="3">
    <source>
        <dbReference type="ARBA" id="ARBA00022771"/>
    </source>
</evidence>
<proteinExistence type="predicted"/>
<feature type="region of interest" description="Disordered" evidence="11">
    <location>
        <begin position="607"/>
        <end position="628"/>
    </location>
</feature>
<dbReference type="GO" id="GO:0003677">
    <property type="term" value="F:DNA binding"/>
    <property type="evidence" value="ECO:0007669"/>
    <property type="project" value="UniProtKB-KW"/>
</dbReference>
<evidence type="ECO:0000256" key="11">
    <source>
        <dbReference type="SAM" id="MobiDB-lite"/>
    </source>
</evidence>
<evidence type="ECO:0000256" key="7">
    <source>
        <dbReference type="ARBA" id="ARBA00064187"/>
    </source>
</evidence>
<feature type="region of interest" description="Disordered" evidence="11">
    <location>
        <begin position="358"/>
        <end position="414"/>
    </location>
</feature>
<feature type="domain" description="C3H1-type" evidence="12">
    <location>
        <begin position="857"/>
        <end position="884"/>
    </location>
</feature>
<dbReference type="HOGENOM" id="CLU_317985_0_0_1"/>
<dbReference type="InterPro" id="IPR000571">
    <property type="entry name" value="Znf_CCCH"/>
</dbReference>
<dbReference type="Proteomes" id="UP000018468">
    <property type="component" value="Linkage group LG9"/>
</dbReference>
<feature type="compositionally biased region" description="Polar residues" evidence="11">
    <location>
        <begin position="111"/>
        <end position="135"/>
    </location>
</feature>
<feature type="compositionally biased region" description="Basic residues" evidence="11">
    <location>
        <begin position="904"/>
        <end position="913"/>
    </location>
</feature>
<feature type="region of interest" description="Disordered" evidence="11">
    <location>
        <begin position="510"/>
        <end position="536"/>
    </location>
</feature>
<feature type="compositionally biased region" description="Low complexity" evidence="11">
    <location>
        <begin position="524"/>
        <end position="536"/>
    </location>
</feature>
<accession>W5MQ19</accession>
<feature type="domain" description="C3H1-type" evidence="12">
    <location>
        <begin position="885"/>
        <end position="907"/>
    </location>
</feature>
<evidence type="ECO:0000256" key="2">
    <source>
        <dbReference type="ARBA" id="ARBA00022737"/>
    </source>
</evidence>
<feature type="zinc finger region" description="C3H1-type" evidence="10">
    <location>
        <begin position="774"/>
        <end position="802"/>
    </location>
</feature>
<keyword evidence="4 10" id="KW-0862">Zinc</keyword>
<keyword evidence="14" id="KW-1185">Reference proteome</keyword>
<dbReference type="CTD" id="23144"/>
<evidence type="ECO:0000256" key="1">
    <source>
        <dbReference type="ARBA" id="ARBA00022723"/>
    </source>
</evidence>
<feature type="zinc finger region" description="C3H1-type" evidence="10">
    <location>
        <begin position="885"/>
        <end position="907"/>
    </location>
</feature>
<dbReference type="SMART" id="SM00356">
    <property type="entry name" value="ZnF_C3H1"/>
    <property type="match status" value="5"/>
</dbReference>
<dbReference type="FunFam" id="4.10.1000.10:FF:000008">
    <property type="entry name" value="zinc finger CCCH domain-containing protein 3"/>
    <property type="match status" value="1"/>
</dbReference>
<reference evidence="13" key="3">
    <citation type="submission" date="2025-09" db="UniProtKB">
        <authorList>
            <consortium name="Ensembl"/>
        </authorList>
    </citation>
    <scope>IDENTIFICATION</scope>
</reference>
<feature type="compositionally biased region" description="Polar residues" evidence="11">
    <location>
        <begin position="223"/>
        <end position="251"/>
    </location>
</feature>
<dbReference type="Gene3D" id="4.10.1000.10">
    <property type="entry name" value="Zinc finger, CCCH-type"/>
    <property type="match status" value="2"/>
</dbReference>
<dbReference type="FunCoup" id="W5MQ19">
    <property type="interactions" value="1171"/>
</dbReference>
<dbReference type="EMBL" id="AHAT01010072">
    <property type="status" value="NOT_ANNOTATED_CDS"/>
    <property type="molecule type" value="Genomic_DNA"/>
</dbReference>
<dbReference type="EMBL" id="AHAT01010073">
    <property type="status" value="NOT_ANNOTATED_CDS"/>
    <property type="molecule type" value="Genomic_DNA"/>
</dbReference>
<feature type="zinc finger region" description="C3H1-type" evidence="10">
    <location>
        <begin position="857"/>
        <end position="884"/>
    </location>
</feature>
<feature type="zinc finger region" description="C3H1-type" evidence="10">
    <location>
        <begin position="830"/>
        <end position="856"/>
    </location>
</feature>
<feature type="domain" description="C3H1-type" evidence="12">
    <location>
        <begin position="830"/>
        <end position="856"/>
    </location>
</feature>
<dbReference type="EMBL" id="AHAT01010070">
    <property type="status" value="NOT_ANNOTATED_CDS"/>
    <property type="molecule type" value="Genomic_DNA"/>
</dbReference>
<comment type="subunit">
    <text evidence="7">Interacts with SMAD1, SMAD3, SMAD4, CPSF2 and CPSF3.</text>
</comment>
<evidence type="ECO:0000256" key="9">
    <source>
        <dbReference type="ARBA" id="ARBA00079564"/>
    </source>
</evidence>
<dbReference type="InParanoid" id="W5MQ19"/>
<dbReference type="FunFam" id="4.10.1000.10:FF:000022">
    <property type="entry name" value="Zinc finger CCCH domain-containing protein 7"/>
    <property type="match status" value="1"/>
</dbReference>
<reference evidence="13" key="2">
    <citation type="submission" date="2025-08" db="UniProtKB">
        <authorList>
            <consortium name="Ensembl"/>
        </authorList>
    </citation>
    <scope>IDENTIFICATION</scope>
</reference>
<reference evidence="14" key="1">
    <citation type="submission" date="2011-12" db="EMBL/GenBank/DDBJ databases">
        <title>The Draft Genome of Lepisosteus oculatus.</title>
        <authorList>
            <consortium name="The Broad Institute Genome Assembly &amp; Analysis Group"/>
            <consortium name="Computational R&amp;D Group"/>
            <consortium name="and Sequencing Platform"/>
            <person name="Di Palma F."/>
            <person name="Alfoldi J."/>
            <person name="Johnson J."/>
            <person name="Berlin A."/>
            <person name="Gnerre S."/>
            <person name="Jaffe D."/>
            <person name="MacCallum I."/>
            <person name="Young S."/>
            <person name="Walker B.J."/>
            <person name="Lander E.S."/>
            <person name="Lindblad-Toh K."/>
        </authorList>
    </citation>
    <scope>NUCLEOTIDE SEQUENCE [LARGE SCALE GENOMIC DNA]</scope>
</reference>
<name>W5MQ19_LEPOC</name>
<dbReference type="Pfam" id="PF00642">
    <property type="entry name" value="zf-CCCH"/>
    <property type="match status" value="1"/>
</dbReference>
<feature type="region of interest" description="Disordered" evidence="11">
    <location>
        <begin position="32"/>
        <end position="83"/>
    </location>
</feature>
<feature type="compositionally biased region" description="Polar residues" evidence="11">
    <location>
        <begin position="963"/>
        <end position="974"/>
    </location>
</feature>
<dbReference type="EMBL" id="AHAT01010074">
    <property type="status" value="NOT_ANNOTATED_CDS"/>
    <property type="molecule type" value="Genomic_DNA"/>
</dbReference>
<evidence type="ECO:0000256" key="10">
    <source>
        <dbReference type="PROSITE-ProRule" id="PRU00723"/>
    </source>
</evidence>
<organism evidence="13 14">
    <name type="scientific">Lepisosteus oculatus</name>
    <name type="common">Spotted gar</name>
    <dbReference type="NCBI Taxonomy" id="7918"/>
    <lineage>
        <taxon>Eukaryota</taxon>
        <taxon>Metazoa</taxon>
        <taxon>Chordata</taxon>
        <taxon>Craniata</taxon>
        <taxon>Vertebrata</taxon>
        <taxon>Euteleostomi</taxon>
        <taxon>Actinopterygii</taxon>
        <taxon>Neopterygii</taxon>
        <taxon>Holostei</taxon>
        <taxon>Semionotiformes</taxon>
        <taxon>Lepisosteidae</taxon>
        <taxon>Lepisosteus</taxon>
    </lineage>
</organism>
<dbReference type="GO" id="GO:0008270">
    <property type="term" value="F:zinc ion binding"/>
    <property type="evidence" value="ECO:0007669"/>
    <property type="project" value="UniProtKB-KW"/>
</dbReference>
<evidence type="ECO:0000256" key="4">
    <source>
        <dbReference type="ARBA" id="ARBA00022833"/>
    </source>
</evidence>
<dbReference type="SUPFAM" id="SSF90229">
    <property type="entry name" value="CCCH zinc finger"/>
    <property type="match status" value="1"/>
</dbReference>
<feature type="compositionally biased region" description="Polar residues" evidence="11">
    <location>
        <begin position="609"/>
        <end position="628"/>
    </location>
</feature>
<dbReference type="Ensembl" id="ENSLOCT00000010493.1">
    <property type="protein sequence ID" value="ENSLOCP00000010478.1"/>
    <property type="gene ID" value="ENSLOCG00000008621.1"/>
</dbReference>
<feature type="compositionally biased region" description="Low complexity" evidence="11">
    <location>
        <begin position="734"/>
        <end position="753"/>
    </location>
</feature>
<comment type="function">
    <text evidence="6">Required for the export of polyadenylated mRNAs from the nucleus. Enhances ACVR1B-induced SMAD-dependent transcription. Binds to single-stranded DNA but not to double-stranded DNA in vitro. Involved in RNA cleavage.</text>
</comment>
<feature type="zinc finger region" description="C3H1-type" evidence="10">
    <location>
        <begin position="806"/>
        <end position="829"/>
    </location>
</feature>
<feature type="region of interest" description="Disordered" evidence="11">
    <location>
        <begin position="731"/>
        <end position="753"/>
    </location>
</feature>
<dbReference type="OrthoDB" id="3247158at2759"/>
<feature type="domain" description="C3H1-type" evidence="12">
    <location>
        <begin position="774"/>
        <end position="802"/>
    </location>
</feature>
<dbReference type="Bgee" id="ENSLOCG00000008621">
    <property type="expression patterns" value="Expressed in muscle tissue and 13 other cell types or tissues"/>
</dbReference>
<dbReference type="PANTHER" id="PTHR46156">
    <property type="entry name" value="CCCH ZINGC FINGER"/>
    <property type="match status" value="1"/>
</dbReference>
<evidence type="ECO:0000256" key="5">
    <source>
        <dbReference type="ARBA" id="ARBA00023125"/>
    </source>
</evidence>
<keyword evidence="5" id="KW-0238">DNA-binding</keyword>
<feature type="compositionally biased region" description="Basic and acidic residues" evidence="11">
    <location>
        <begin position="914"/>
        <end position="929"/>
    </location>
</feature>
<dbReference type="STRING" id="7918.ENSLOCP00000010478"/>
<feature type="region of interest" description="Disordered" evidence="11">
    <location>
        <begin position="427"/>
        <end position="449"/>
    </location>
</feature>
<sequence length="998" mass="107131">MTIIVVYLAMEEREALKKQIELLQTLINNHKSVHGDAPSGARTWSRPRQATASSQSRSTEFSRSHPAQTRPFESQPPGYWRKKYSLSNKHTAPEGTVVIHTGPAGTAVKSAVSSSVQHLPNQPVGPSSSSGVTADPQITSASATLLSGNSALTARQQSKGLLISKHQAALSSSLLLSSGLNNNLSQQNPVLLLSSQGSDTGLTGKSKTIKNSSLTQAVLIPKGSQNSALPSGPVSTSPQTCGLNENVQPKPSSLPRADSGDGSSGHVKPHFLSKSVKDPKPASSDPASITSHHITKITSSVLSSSSSQTDTGSDAGDKNAGKLLTALPQPSSVWGRAASVKRSRYTWVKKTQEGLAGPSHIEAFKGSGTAKPALSPASQPHAPSLSSGKKRTVAASRTLRISNPSPPPLGTQLPKAAKTQYTWVSAAARPPQPSRKPLSPTQKAGGLSKNLKLRAKPTAPHMVKSKKAGGVSCPQQAQGSKYRWRAAAQTQAAAAASRSVYQWKVEKENGHRAESGHSSVIQAPHSKPVLSPSPSPYKLKSRMKIIRRKSSGSVAVVERRGSADWLMVKTQFSLRRRRQSVGKSPPLARRAPAKGLVPIGRHKLRRLPSASSQGSARTGFSSPSLRNSSTQRVIKTRYKIVTRGAASISPAVHSSPSLSWRVRRIHSARTVLQTRLRAPQDRQPPQRPWRGRSMRWIGGALYRVSANKLCKTPTLPVPSSGSIQHRAGKWADLSGSSIPGTPTSSSRASTSRHIASRAVQRSLAIIRQARLKKQQGREYCMYYNRFGKCNRGQDCPYIHDPEKVAVCTRFLRGTCKQTDGTCPFSHKVSKDKMPVCSYFLKGICNNNSCPYSHVYVSRKAAVCQDFVRGYCPLGEKCKKKHTLLCPDFTKKGACPHGAKCKLQHRQRARGTRPHRPEDSAQRSGSEEALVRSSPAQGSGPALGENTPAEAATSGPEKLPSYISLHSSPGSSEVSTELEVPVSEGTEGTEKRLQIKPRF</sequence>
<feature type="domain" description="C3H1-type" evidence="12">
    <location>
        <begin position="806"/>
        <end position="829"/>
    </location>
</feature>
<feature type="region of interest" description="Disordered" evidence="11">
    <location>
        <begin position="223"/>
        <end position="324"/>
    </location>
</feature>